<keyword evidence="6" id="KW-1133">Transmembrane helix</keyword>
<dbReference type="STRING" id="105231.A0A1Y1IJ09"/>
<evidence type="ECO:0000256" key="3">
    <source>
        <dbReference type="ARBA" id="ARBA00023055"/>
    </source>
</evidence>
<dbReference type="PANTHER" id="PTHR10774:SF188">
    <property type="entry name" value="SYNAPTOTAGMIN-2"/>
    <property type="match status" value="1"/>
</dbReference>
<proteinExistence type="predicted"/>
<evidence type="ECO:0000259" key="7">
    <source>
        <dbReference type="PROSITE" id="PS50004"/>
    </source>
</evidence>
<dbReference type="CDD" id="cd00030">
    <property type="entry name" value="C2"/>
    <property type="match status" value="1"/>
</dbReference>
<dbReference type="InterPro" id="IPR000008">
    <property type="entry name" value="C2_dom"/>
</dbReference>
<keyword evidence="4" id="KW-0446">Lipid-binding</keyword>
<dbReference type="InterPro" id="IPR031468">
    <property type="entry name" value="SMP_LBD"/>
</dbReference>
<feature type="domain" description="SMP-LTD" evidence="8">
    <location>
        <begin position="65"/>
        <end position="251"/>
    </location>
</feature>
<keyword evidence="10" id="KW-1185">Reference proteome</keyword>
<evidence type="ECO:0000313" key="9">
    <source>
        <dbReference type="EMBL" id="GAQ88647.1"/>
    </source>
</evidence>
<keyword evidence="5 6" id="KW-0472">Membrane</keyword>
<gene>
    <name evidence="9" type="ORF">KFL_004480040</name>
</gene>
<evidence type="ECO:0000256" key="5">
    <source>
        <dbReference type="ARBA" id="ARBA00023136"/>
    </source>
</evidence>
<keyword evidence="6" id="KW-0812">Transmembrane</keyword>
<evidence type="ECO:0000313" key="10">
    <source>
        <dbReference type="Proteomes" id="UP000054558"/>
    </source>
</evidence>
<dbReference type="Proteomes" id="UP000054558">
    <property type="component" value="Unassembled WGS sequence"/>
</dbReference>
<dbReference type="PANTHER" id="PTHR10774">
    <property type="entry name" value="EXTENDED SYNAPTOTAGMIN-RELATED"/>
    <property type="match status" value="1"/>
</dbReference>
<dbReference type="EMBL" id="DF237397">
    <property type="protein sequence ID" value="GAQ88647.1"/>
    <property type="molecule type" value="Genomic_DNA"/>
</dbReference>
<dbReference type="SUPFAM" id="SSF49562">
    <property type="entry name" value="C2 domain (Calcium/lipid-binding domain, CaLB)"/>
    <property type="match status" value="2"/>
</dbReference>
<dbReference type="AlphaFoldDB" id="A0A1Y1IJ09"/>
<evidence type="ECO:0000256" key="1">
    <source>
        <dbReference type="ARBA" id="ARBA00004370"/>
    </source>
</evidence>
<protein>
    <submittedName>
        <fullName evidence="9">C2 domain containing protein</fullName>
    </submittedName>
</protein>
<feature type="domain" description="C2" evidence="7">
    <location>
        <begin position="408"/>
        <end position="543"/>
    </location>
</feature>
<dbReference type="InterPro" id="IPR045050">
    <property type="entry name" value="Synaptotagmin_plant"/>
</dbReference>
<dbReference type="PRINTS" id="PR00360">
    <property type="entry name" value="C2DOMAIN"/>
</dbReference>
<feature type="domain" description="C2" evidence="7">
    <location>
        <begin position="243"/>
        <end position="361"/>
    </location>
</feature>
<feature type="transmembrane region" description="Helical" evidence="6">
    <location>
        <begin position="6"/>
        <end position="30"/>
    </location>
</feature>
<dbReference type="Pfam" id="PF00168">
    <property type="entry name" value="C2"/>
    <property type="match status" value="2"/>
</dbReference>
<dbReference type="CDD" id="cd21677">
    <property type="entry name" value="SMP_SYT"/>
    <property type="match status" value="1"/>
</dbReference>
<keyword evidence="3" id="KW-0445">Lipid transport</keyword>
<organism evidence="9 10">
    <name type="scientific">Klebsormidium nitens</name>
    <name type="common">Green alga</name>
    <name type="synonym">Ulothrix nitens</name>
    <dbReference type="NCBI Taxonomy" id="105231"/>
    <lineage>
        <taxon>Eukaryota</taxon>
        <taxon>Viridiplantae</taxon>
        <taxon>Streptophyta</taxon>
        <taxon>Klebsormidiophyceae</taxon>
        <taxon>Klebsormidiales</taxon>
        <taxon>Klebsormidiaceae</taxon>
        <taxon>Klebsormidium</taxon>
    </lineage>
</organism>
<dbReference type="InterPro" id="IPR035892">
    <property type="entry name" value="C2_domain_sf"/>
</dbReference>
<dbReference type="GO" id="GO:0008289">
    <property type="term" value="F:lipid binding"/>
    <property type="evidence" value="ECO:0007669"/>
    <property type="project" value="UniProtKB-KW"/>
</dbReference>
<reference evidence="9 10" key="1">
    <citation type="journal article" date="2014" name="Nat. Commun.">
        <title>Klebsormidium flaccidum genome reveals primary factors for plant terrestrial adaptation.</title>
        <authorList>
            <person name="Hori K."/>
            <person name="Maruyama F."/>
            <person name="Fujisawa T."/>
            <person name="Togashi T."/>
            <person name="Yamamoto N."/>
            <person name="Seo M."/>
            <person name="Sato S."/>
            <person name="Yamada T."/>
            <person name="Mori H."/>
            <person name="Tajima N."/>
            <person name="Moriyama T."/>
            <person name="Ikeuchi M."/>
            <person name="Watanabe M."/>
            <person name="Wada H."/>
            <person name="Kobayashi K."/>
            <person name="Saito M."/>
            <person name="Masuda T."/>
            <person name="Sasaki-Sekimoto Y."/>
            <person name="Mashiguchi K."/>
            <person name="Awai K."/>
            <person name="Shimojima M."/>
            <person name="Masuda S."/>
            <person name="Iwai M."/>
            <person name="Nobusawa T."/>
            <person name="Narise T."/>
            <person name="Kondo S."/>
            <person name="Saito H."/>
            <person name="Sato R."/>
            <person name="Murakawa M."/>
            <person name="Ihara Y."/>
            <person name="Oshima-Yamada Y."/>
            <person name="Ohtaka K."/>
            <person name="Satoh M."/>
            <person name="Sonobe K."/>
            <person name="Ishii M."/>
            <person name="Ohtani R."/>
            <person name="Kanamori-Sato M."/>
            <person name="Honoki R."/>
            <person name="Miyazaki D."/>
            <person name="Mochizuki H."/>
            <person name="Umetsu J."/>
            <person name="Higashi K."/>
            <person name="Shibata D."/>
            <person name="Kamiya Y."/>
            <person name="Sato N."/>
            <person name="Nakamura Y."/>
            <person name="Tabata S."/>
            <person name="Ida S."/>
            <person name="Kurokawa K."/>
            <person name="Ohta H."/>
        </authorList>
    </citation>
    <scope>NUCLEOTIDE SEQUENCE [LARGE SCALE GENOMIC DNA]</scope>
    <source>
        <strain evidence="9 10">NIES-2285</strain>
    </source>
</reference>
<evidence type="ECO:0000256" key="4">
    <source>
        <dbReference type="ARBA" id="ARBA00023121"/>
    </source>
</evidence>
<sequence>MGFFVSAFLSLIGYGWGLALGLIAGYLYYLHPTTKAEKPKKPKLQRARTLSPSILKSAMNQIPAWTMYPDWDRTSFLNKAASKLWPYLDTAVRDTVYEMVPPIIEQYRPKQITKIEIEELSLGDFPATLEGAKVFDTVDDEMIVETTLKWASNGRARVGVHAFGLKLTVEASEFWLSVPVRATFRPLVPVFPCFSSIRVTMPNKPRVDFSLKIGGADVMAIPGLLQIVQDQIRQAVAQLFLFPQSMEVYTIEMGSTTQRPTGALYVKLIEGKDLKKTDVFGTSDPFVELWLDGSKRYTSDVKHNTLNPKWNQMFNFLVRDPTNERLTIQLLDRDKVGSKKVAMCQIDFADLEPNELRDYWLDLKKDLEGDANPKNAKFRGKLHLEVEYRPFAGEDLDPVEVGGVVGGTDGTEMIQPDVEIPQGGGLLSITIGQGIDLMPVDRGTCNAYVEFKFRNELHITKDVKKDTNPDWGEHFQILCDSPPRDEFLFIRVWHRNRGKDKLLRAMTNIKHLVKANIEGKKSLGDCMINLSDVVNNRRINDVYQLEHTKKGSIKVELQWLTTGQN</sequence>
<dbReference type="SMART" id="SM00239">
    <property type="entry name" value="C2"/>
    <property type="match status" value="2"/>
</dbReference>
<accession>A0A1Y1IJ09</accession>
<name>A0A1Y1IJ09_KLENI</name>
<evidence type="ECO:0000256" key="6">
    <source>
        <dbReference type="SAM" id="Phobius"/>
    </source>
</evidence>
<dbReference type="GO" id="GO:0016020">
    <property type="term" value="C:membrane"/>
    <property type="evidence" value="ECO:0007669"/>
    <property type="project" value="UniProtKB-SubCell"/>
</dbReference>
<dbReference type="PROSITE" id="PS50004">
    <property type="entry name" value="C2"/>
    <property type="match status" value="2"/>
</dbReference>
<dbReference type="PROSITE" id="PS51847">
    <property type="entry name" value="SMP"/>
    <property type="match status" value="1"/>
</dbReference>
<dbReference type="OMA" id="FPCFGTV"/>
<dbReference type="GO" id="GO:0005783">
    <property type="term" value="C:endoplasmic reticulum"/>
    <property type="evidence" value="ECO:0000318"/>
    <property type="project" value="GO_Central"/>
</dbReference>
<keyword evidence="2" id="KW-0813">Transport</keyword>
<evidence type="ECO:0000259" key="8">
    <source>
        <dbReference type="PROSITE" id="PS51847"/>
    </source>
</evidence>
<dbReference type="GO" id="GO:0006869">
    <property type="term" value="P:lipid transport"/>
    <property type="evidence" value="ECO:0007669"/>
    <property type="project" value="UniProtKB-KW"/>
</dbReference>
<dbReference type="Gene3D" id="2.60.40.150">
    <property type="entry name" value="C2 domain"/>
    <property type="match status" value="2"/>
</dbReference>
<comment type="subcellular location">
    <subcellularLocation>
        <location evidence="1">Membrane</location>
    </subcellularLocation>
</comment>
<dbReference type="OrthoDB" id="67700at2759"/>
<evidence type="ECO:0000256" key="2">
    <source>
        <dbReference type="ARBA" id="ARBA00022448"/>
    </source>
</evidence>